<dbReference type="AlphaFoldDB" id="A0A1R2AP67"/>
<organism evidence="2 3">
    <name type="scientific">Stentor coeruleus</name>
    <dbReference type="NCBI Taxonomy" id="5963"/>
    <lineage>
        <taxon>Eukaryota</taxon>
        <taxon>Sar</taxon>
        <taxon>Alveolata</taxon>
        <taxon>Ciliophora</taxon>
        <taxon>Postciliodesmatophora</taxon>
        <taxon>Heterotrichea</taxon>
        <taxon>Heterotrichida</taxon>
        <taxon>Stentoridae</taxon>
        <taxon>Stentor</taxon>
    </lineage>
</organism>
<evidence type="ECO:0008006" key="4">
    <source>
        <dbReference type="Google" id="ProtNLM"/>
    </source>
</evidence>
<protein>
    <recommendedName>
        <fullName evidence="4">C2H2-type domain-containing protein</fullName>
    </recommendedName>
</protein>
<comment type="caution">
    <text evidence="2">The sequence shown here is derived from an EMBL/GenBank/DDBJ whole genome shotgun (WGS) entry which is preliminary data.</text>
</comment>
<reference evidence="2 3" key="1">
    <citation type="submission" date="2016-11" db="EMBL/GenBank/DDBJ databases">
        <title>The macronuclear genome of Stentor coeruleus: a giant cell with tiny introns.</title>
        <authorList>
            <person name="Slabodnick M."/>
            <person name="Ruby J.G."/>
            <person name="Reiff S.B."/>
            <person name="Swart E.C."/>
            <person name="Gosai S."/>
            <person name="Prabakaran S."/>
            <person name="Witkowska E."/>
            <person name="Larue G.E."/>
            <person name="Fisher S."/>
            <person name="Freeman R.M."/>
            <person name="Gunawardena J."/>
            <person name="Chu W."/>
            <person name="Stover N.A."/>
            <person name="Gregory B.D."/>
            <person name="Nowacki M."/>
            <person name="Derisi J."/>
            <person name="Roy S.W."/>
            <person name="Marshall W.F."/>
            <person name="Sood P."/>
        </authorList>
    </citation>
    <scope>NUCLEOTIDE SEQUENCE [LARGE SCALE GENOMIC DNA]</scope>
    <source>
        <strain evidence="2">WM001</strain>
    </source>
</reference>
<evidence type="ECO:0000256" key="1">
    <source>
        <dbReference type="SAM" id="MobiDB-lite"/>
    </source>
</evidence>
<gene>
    <name evidence="2" type="ORF">SteCoe_36894</name>
</gene>
<dbReference type="Proteomes" id="UP000187209">
    <property type="component" value="Unassembled WGS sequence"/>
</dbReference>
<sequence>MDTLSDKKKRRSKKDSEGRSYTCECGKSYLSYQALYTHKRTKHTEAIKLEDLPKKKRGRPKGIRSIHNDYDPCLPLGDNPLARKVHQWKDTENIESCDEAFAGFLIENSKTLSKKEYKQLAYSVIHLRECINLNYIELRDPSCENIEENYTSKKKPMLIPKISNIYILNYLPNSKYEFDKESEVNFMLQFFDWLLKKNYTDLEVSIVS</sequence>
<accession>A0A1R2AP67</accession>
<proteinExistence type="predicted"/>
<name>A0A1R2AP67_9CILI</name>
<evidence type="ECO:0000313" key="2">
    <source>
        <dbReference type="EMBL" id="OMJ66304.1"/>
    </source>
</evidence>
<keyword evidence="3" id="KW-1185">Reference proteome</keyword>
<evidence type="ECO:0000313" key="3">
    <source>
        <dbReference type="Proteomes" id="UP000187209"/>
    </source>
</evidence>
<dbReference type="EMBL" id="MPUH01001755">
    <property type="protein sequence ID" value="OMJ66304.1"/>
    <property type="molecule type" value="Genomic_DNA"/>
</dbReference>
<feature type="region of interest" description="Disordered" evidence="1">
    <location>
        <begin position="1"/>
        <end position="21"/>
    </location>
</feature>